<dbReference type="AlphaFoldDB" id="A0A087UY13"/>
<feature type="signal peptide" evidence="1">
    <location>
        <begin position="1"/>
        <end position="18"/>
    </location>
</feature>
<feature type="chain" id="PRO_5001830989" evidence="1">
    <location>
        <begin position="19"/>
        <end position="70"/>
    </location>
</feature>
<accession>A0A087UY13</accession>
<sequence length="70" mass="8119">MRILTLSVHALLTIQVFAIKGEQCKCNLPELQRCLLSFDFQLGMFFLVWVSHSLPSTKFFCVLLHPESYE</sequence>
<evidence type="ECO:0000256" key="1">
    <source>
        <dbReference type="SAM" id="SignalP"/>
    </source>
</evidence>
<proteinExistence type="predicted"/>
<evidence type="ECO:0000313" key="2">
    <source>
        <dbReference type="EMBL" id="KFM82252.1"/>
    </source>
</evidence>
<evidence type="ECO:0000313" key="3">
    <source>
        <dbReference type="Proteomes" id="UP000054359"/>
    </source>
</evidence>
<name>A0A087UY13_STEMI</name>
<dbReference type="Proteomes" id="UP000054359">
    <property type="component" value="Unassembled WGS sequence"/>
</dbReference>
<keyword evidence="1" id="KW-0732">Signal</keyword>
<keyword evidence="3" id="KW-1185">Reference proteome</keyword>
<organism evidence="2 3">
    <name type="scientific">Stegodyphus mimosarum</name>
    <name type="common">African social velvet spider</name>
    <dbReference type="NCBI Taxonomy" id="407821"/>
    <lineage>
        <taxon>Eukaryota</taxon>
        <taxon>Metazoa</taxon>
        <taxon>Ecdysozoa</taxon>
        <taxon>Arthropoda</taxon>
        <taxon>Chelicerata</taxon>
        <taxon>Arachnida</taxon>
        <taxon>Araneae</taxon>
        <taxon>Araneomorphae</taxon>
        <taxon>Entelegynae</taxon>
        <taxon>Eresoidea</taxon>
        <taxon>Eresidae</taxon>
        <taxon>Stegodyphus</taxon>
    </lineage>
</organism>
<reference evidence="2 3" key="1">
    <citation type="submission" date="2013-11" db="EMBL/GenBank/DDBJ databases">
        <title>Genome sequencing of Stegodyphus mimosarum.</title>
        <authorList>
            <person name="Bechsgaard J."/>
        </authorList>
    </citation>
    <scope>NUCLEOTIDE SEQUENCE [LARGE SCALE GENOMIC DNA]</scope>
</reference>
<dbReference type="EMBL" id="KK122212">
    <property type="protein sequence ID" value="KFM82252.1"/>
    <property type="molecule type" value="Genomic_DNA"/>
</dbReference>
<protein>
    <submittedName>
        <fullName evidence="2">Uncharacterized protein</fullName>
    </submittedName>
</protein>
<gene>
    <name evidence="2" type="ORF">X975_06556</name>
</gene>
<feature type="non-terminal residue" evidence="2">
    <location>
        <position position="70"/>
    </location>
</feature>